<gene>
    <name evidence="2" type="ORF">J057_15015</name>
</gene>
<reference evidence="2 3" key="1">
    <citation type="journal article" date="2013" name="Genome Announc.">
        <title>Genome Sequence of the Polycyclic Aromatic Hydrocarbon-Degrading Bacterium Strain Marinobacter nanhaiticus D15-8WT.</title>
        <authorList>
            <person name="Cui Z."/>
            <person name="Gao W."/>
            <person name="Li Q."/>
            <person name="Xu G."/>
            <person name="Zheng L."/>
        </authorList>
    </citation>
    <scope>NUCLEOTIDE SEQUENCE [LARGE SCALE GENOMIC DNA]</scope>
    <source>
        <strain evidence="2 3">D15-8W</strain>
    </source>
</reference>
<evidence type="ECO:0000313" key="3">
    <source>
        <dbReference type="Proteomes" id="UP000013165"/>
    </source>
</evidence>
<proteinExistence type="predicted"/>
<evidence type="ECO:0000313" key="2">
    <source>
        <dbReference type="EMBL" id="ENO12723.1"/>
    </source>
</evidence>
<protein>
    <recommendedName>
        <fullName evidence="4">Zinc resistance-associated protein</fullName>
    </recommendedName>
</protein>
<feature type="signal peptide" evidence="1">
    <location>
        <begin position="1"/>
        <end position="22"/>
    </location>
</feature>
<evidence type="ECO:0000256" key="1">
    <source>
        <dbReference type="SAM" id="SignalP"/>
    </source>
</evidence>
<comment type="caution">
    <text evidence="2">The sequence shown here is derived from an EMBL/GenBank/DDBJ whole genome shotgun (WGS) entry which is preliminary data.</text>
</comment>
<dbReference type="PATRIC" id="fig|626887.3.peg.2994"/>
<accession>N6WV89</accession>
<keyword evidence="3" id="KW-1185">Reference proteome</keyword>
<feature type="chain" id="PRO_5004127329" description="Zinc resistance-associated protein" evidence="1">
    <location>
        <begin position="23"/>
        <end position="148"/>
    </location>
</feature>
<dbReference type="STRING" id="626887.J057_15015"/>
<evidence type="ECO:0008006" key="4">
    <source>
        <dbReference type="Google" id="ProtNLM"/>
    </source>
</evidence>
<name>N6WV89_9GAMM</name>
<sequence>MKTKRVWVASLAALLFSGSLWAQQGQPDERYPMGPGMMGPGMMNPGMMGQGMMNPGMGPGMYGRGMHKGMMGPGMDAHGVMMGQYGLQADDYLKHQEWLDKTATTRRELWMLKFDLMEAQRTHQPREKIAELMREMQNKQQALQESAP</sequence>
<dbReference type="AlphaFoldDB" id="N6WV89"/>
<dbReference type="Proteomes" id="UP000013165">
    <property type="component" value="Unassembled WGS sequence"/>
</dbReference>
<dbReference type="HOGENOM" id="CLU_1756672_0_0_6"/>
<dbReference type="RefSeq" id="WP_004580953.1">
    <property type="nucleotide sequence ID" value="NZ_AP028878.1"/>
</dbReference>
<organism evidence="2 3">
    <name type="scientific">Marinobacter nanhaiticus D15-8W</name>
    <dbReference type="NCBI Taxonomy" id="626887"/>
    <lineage>
        <taxon>Bacteria</taxon>
        <taxon>Pseudomonadati</taxon>
        <taxon>Pseudomonadota</taxon>
        <taxon>Gammaproteobacteria</taxon>
        <taxon>Pseudomonadales</taxon>
        <taxon>Marinobacteraceae</taxon>
        <taxon>Marinobacter</taxon>
    </lineage>
</organism>
<dbReference type="EMBL" id="APLQ01000014">
    <property type="protein sequence ID" value="ENO12723.1"/>
    <property type="molecule type" value="Genomic_DNA"/>
</dbReference>
<keyword evidence="1" id="KW-0732">Signal</keyword>